<comment type="subcellular location">
    <subcellularLocation>
        <location evidence="1">Membrane</location>
        <topology evidence="1">Multi-pass membrane protein</topology>
    </subcellularLocation>
</comment>
<protein>
    <recommendedName>
        <fullName evidence="9">Major facilitator superfamily (MFS) profile domain-containing protein</fullName>
    </recommendedName>
</protein>
<keyword evidence="3 6" id="KW-1133">Transmembrane helix</keyword>
<dbReference type="PANTHER" id="PTHR23502">
    <property type="entry name" value="MAJOR FACILITATOR SUPERFAMILY"/>
    <property type="match status" value="1"/>
</dbReference>
<dbReference type="Pfam" id="PF07690">
    <property type="entry name" value="MFS_1"/>
    <property type="match status" value="1"/>
</dbReference>
<dbReference type="InterPro" id="IPR011701">
    <property type="entry name" value="MFS"/>
</dbReference>
<dbReference type="CDD" id="cd17323">
    <property type="entry name" value="MFS_Tpo1_MDR_like"/>
    <property type="match status" value="1"/>
</dbReference>
<feature type="region of interest" description="Disordered" evidence="5">
    <location>
        <begin position="521"/>
        <end position="545"/>
    </location>
</feature>
<dbReference type="STRING" id="5098.A0A507R6C8"/>
<evidence type="ECO:0000256" key="5">
    <source>
        <dbReference type="SAM" id="MobiDB-lite"/>
    </source>
</evidence>
<dbReference type="FunFam" id="1.20.1250.20:FF:000011">
    <property type="entry name" value="MFS multidrug transporter, putative"/>
    <property type="match status" value="1"/>
</dbReference>
<feature type="transmembrane region" description="Helical" evidence="6">
    <location>
        <begin position="95"/>
        <end position="116"/>
    </location>
</feature>
<feature type="region of interest" description="Disordered" evidence="5">
    <location>
        <begin position="1"/>
        <end position="28"/>
    </location>
</feature>
<feature type="transmembrane region" description="Helical" evidence="6">
    <location>
        <begin position="192"/>
        <end position="214"/>
    </location>
</feature>
<evidence type="ECO:0000256" key="1">
    <source>
        <dbReference type="ARBA" id="ARBA00004141"/>
    </source>
</evidence>
<feature type="transmembrane region" description="Helical" evidence="6">
    <location>
        <begin position="381"/>
        <end position="402"/>
    </location>
</feature>
<gene>
    <name evidence="7" type="ORF">MPDQ_006615</name>
</gene>
<dbReference type="Gene3D" id="1.20.1250.20">
    <property type="entry name" value="MFS general substrate transporter like domains"/>
    <property type="match status" value="2"/>
</dbReference>
<feature type="transmembrane region" description="Helical" evidence="6">
    <location>
        <begin position="408"/>
        <end position="430"/>
    </location>
</feature>
<evidence type="ECO:0000313" key="8">
    <source>
        <dbReference type="Proteomes" id="UP000319663"/>
    </source>
</evidence>
<feature type="transmembrane region" description="Helical" evidence="6">
    <location>
        <begin position="442"/>
        <end position="465"/>
    </location>
</feature>
<evidence type="ECO:0000256" key="2">
    <source>
        <dbReference type="ARBA" id="ARBA00022692"/>
    </source>
</evidence>
<evidence type="ECO:0000256" key="6">
    <source>
        <dbReference type="SAM" id="Phobius"/>
    </source>
</evidence>
<comment type="caution">
    <text evidence="7">The sequence shown here is derived from an EMBL/GenBank/DDBJ whole genome shotgun (WGS) entry which is preliminary data.</text>
</comment>
<proteinExistence type="predicted"/>
<name>A0A507R6C8_MONPU</name>
<keyword evidence="2 6" id="KW-0812">Transmembrane</keyword>
<feature type="transmembrane region" description="Helical" evidence="6">
    <location>
        <begin position="136"/>
        <end position="155"/>
    </location>
</feature>
<dbReference type="GO" id="GO:0022857">
    <property type="term" value="F:transmembrane transporter activity"/>
    <property type="evidence" value="ECO:0007669"/>
    <property type="project" value="InterPro"/>
</dbReference>
<dbReference type="EMBL" id="VIFY01000006">
    <property type="protein sequence ID" value="TQB76838.1"/>
    <property type="molecule type" value="Genomic_DNA"/>
</dbReference>
<sequence>MSPSSQNATPGGEAFLEANHGRGSANTCSDSIVETISSEETLEDVGALETKLSGRISQMSDPYLARELTSGTGDPEFEVDWESDEDPANPRNWSLAYKSLMVFFISWNTLIVVLYSTSYTPAVSELTTYFGTSETIMTLGLTFYLLGLAFGSLVMAPLSEMYGRKPVCVPSLFLFAVLIIPCARATSVAEIMVVRFLSAFFGSVMVSAAPGLVADVVNDEHRSLAISIWSIGPMNGPAGVALFFACIMRETYAPIILQRKAARLRKETGDSRWWSQYDNKMSLFELLKISLMRPFGMIVSEPICIFWNLYVGVVYGILYLCFVAYPIVFREIRGWSLGISGLGFLGIGIGIFITIACEPLIRRMVNAHKSDPETGKPPPEAMVSIICISSILIPVGELWFAWTCSPKSIHWIVPILAGVPFGAGNTGVFIYSASYLAGSYRIYSASALAANSVVRSILGGVMPLAGSPMYSRLDANWAGTLLGLLEVILIPIPFVFWKYGHKIRMKSPVIMKMEEDERKAKLKRENRWRRQGINVGDSEKQKETV</sequence>
<dbReference type="AlphaFoldDB" id="A0A507R6C8"/>
<evidence type="ECO:0000256" key="4">
    <source>
        <dbReference type="ARBA" id="ARBA00023136"/>
    </source>
</evidence>
<evidence type="ECO:0000256" key="3">
    <source>
        <dbReference type="ARBA" id="ARBA00022989"/>
    </source>
</evidence>
<dbReference type="SUPFAM" id="SSF103473">
    <property type="entry name" value="MFS general substrate transporter"/>
    <property type="match status" value="1"/>
</dbReference>
<dbReference type="PANTHER" id="PTHR23502:SF12">
    <property type="entry name" value="MULTIDRUG TRANSPORTER, PUTATIVE (AFU_ORTHOLOGUE AFUA_1G06440)-RELATED"/>
    <property type="match status" value="1"/>
</dbReference>
<feature type="transmembrane region" description="Helical" evidence="6">
    <location>
        <begin position="335"/>
        <end position="361"/>
    </location>
</feature>
<dbReference type="InterPro" id="IPR036259">
    <property type="entry name" value="MFS_trans_sf"/>
</dbReference>
<keyword evidence="4 6" id="KW-0472">Membrane</keyword>
<evidence type="ECO:0008006" key="9">
    <source>
        <dbReference type="Google" id="ProtNLM"/>
    </source>
</evidence>
<reference evidence="7 8" key="1">
    <citation type="submission" date="2019-06" db="EMBL/GenBank/DDBJ databases">
        <title>Wine fermentation using esterase from Monascus purpureus.</title>
        <authorList>
            <person name="Geng C."/>
            <person name="Zhang Y."/>
        </authorList>
    </citation>
    <scope>NUCLEOTIDE SEQUENCE [LARGE SCALE GENOMIC DNA]</scope>
    <source>
        <strain evidence="7">HQ1</strain>
    </source>
</reference>
<dbReference type="Proteomes" id="UP000319663">
    <property type="component" value="Unassembled WGS sequence"/>
</dbReference>
<keyword evidence="8" id="KW-1185">Reference proteome</keyword>
<feature type="transmembrane region" description="Helical" evidence="6">
    <location>
        <begin position="477"/>
        <end position="497"/>
    </location>
</feature>
<evidence type="ECO:0000313" key="7">
    <source>
        <dbReference type="EMBL" id="TQB76838.1"/>
    </source>
</evidence>
<accession>A0A507R6C8</accession>
<organism evidence="7 8">
    <name type="scientific">Monascus purpureus</name>
    <name type="common">Red mold</name>
    <name type="synonym">Monascus anka</name>
    <dbReference type="NCBI Taxonomy" id="5098"/>
    <lineage>
        <taxon>Eukaryota</taxon>
        <taxon>Fungi</taxon>
        <taxon>Dikarya</taxon>
        <taxon>Ascomycota</taxon>
        <taxon>Pezizomycotina</taxon>
        <taxon>Eurotiomycetes</taxon>
        <taxon>Eurotiomycetidae</taxon>
        <taxon>Eurotiales</taxon>
        <taxon>Aspergillaceae</taxon>
        <taxon>Monascus</taxon>
    </lineage>
</organism>
<dbReference type="GO" id="GO:0005886">
    <property type="term" value="C:plasma membrane"/>
    <property type="evidence" value="ECO:0007669"/>
    <property type="project" value="TreeGrafter"/>
</dbReference>
<feature type="transmembrane region" description="Helical" evidence="6">
    <location>
        <begin position="305"/>
        <end position="329"/>
    </location>
</feature>